<geneLocation type="plasmid" evidence="1 2">
    <name>pNJST258C1</name>
</geneLocation>
<evidence type="ECO:0000313" key="2">
    <source>
        <dbReference type="Proteomes" id="UP000019586"/>
    </source>
</evidence>
<dbReference type="EMBL" id="CP006922">
    <property type="protein sequence ID" value="AHM82313.1"/>
    <property type="molecule type" value="Genomic_DNA"/>
</dbReference>
<dbReference type="HOGENOM" id="CLU_2806774_0_0_6"/>
<reference evidence="1 2" key="1">
    <citation type="journal article" date="2014" name="Proc. Natl. Acad. Sci. U.S.A.">
        <title>Molecular dissection of the evolution of carbapenem-resistant multilocus sequence type 258 Klebsiella pneumoniae.</title>
        <authorList>
            <person name="Deleo F.R."/>
            <person name="Chen L."/>
            <person name="Porcella S.F."/>
            <person name="Martens C.A."/>
            <person name="Kobayashi S.D."/>
            <person name="Porter A.R."/>
            <person name="Chavda K.D."/>
            <person name="Jacobs M.R."/>
            <person name="Mathema B."/>
            <person name="Olsen R.J."/>
            <person name="Bonomo R.A."/>
            <person name="Musser J.M."/>
            <person name="Kreiswirth B.N."/>
        </authorList>
    </citation>
    <scope>NUCLEOTIDE SEQUENCE [LARGE SCALE GENOMIC DNA]</scope>
    <source>
        <strain evidence="1">30684/NJST258_2</strain>
        <plasmid evidence="2">Plasmid pNJST258C1</plasmid>
    </source>
</reference>
<protein>
    <submittedName>
        <fullName evidence="1">Uncharacterized protein</fullName>
    </submittedName>
</protein>
<name>W8V319_KLEPN</name>
<dbReference type="Proteomes" id="UP000019586">
    <property type="component" value="Plasmid pNJST258C1"/>
</dbReference>
<accession>W8V319</accession>
<dbReference type="AlphaFoldDB" id="W8V319"/>
<gene>
    <name evidence="1" type="ORF">KPNJ2_05530</name>
</gene>
<keyword evidence="1" id="KW-0614">Plasmid</keyword>
<proteinExistence type="predicted"/>
<sequence>MESFFMIKFQDFKKDKKTSGDGEIDCVRKMNEWIENKNIQVISVETLTEVTGDGFSTDTCFIMLRLWYKEVC</sequence>
<dbReference type="PATRIC" id="fig|1420013.3.peg.5186"/>
<evidence type="ECO:0000313" key="1">
    <source>
        <dbReference type="EMBL" id="AHM82313.1"/>
    </source>
</evidence>
<dbReference type="KEGG" id="kps:KPNJ2_05530"/>
<organism evidence="1 2">
    <name type="scientific">Klebsiella pneumoniae 30684/NJST258_2</name>
    <dbReference type="NCBI Taxonomy" id="1420013"/>
    <lineage>
        <taxon>Bacteria</taxon>
        <taxon>Pseudomonadati</taxon>
        <taxon>Pseudomonadota</taxon>
        <taxon>Gammaproteobacteria</taxon>
        <taxon>Enterobacterales</taxon>
        <taxon>Enterobacteriaceae</taxon>
        <taxon>Klebsiella/Raoultella group</taxon>
        <taxon>Klebsiella</taxon>
        <taxon>Klebsiella pneumoniae complex</taxon>
    </lineage>
</organism>